<reference evidence="2" key="1">
    <citation type="journal article" date="2015" name="Nature">
        <title>Complex archaea that bridge the gap between prokaryotes and eukaryotes.</title>
        <authorList>
            <person name="Spang A."/>
            <person name="Saw J.H."/>
            <person name="Jorgensen S.L."/>
            <person name="Zaremba-Niedzwiedzka K."/>
            <person name="Martijn J."/>
            <person name="Lind A.E."/>
            <person name="van Eijk R."/>
            <person name="Schleper C."/>
            <person name="Guy L."/>
            <person name="Ettema T.J."/>
        </authorList>
    </citation>
    <scope>NUCLEOTIDE SEQUENCE</scope>
</reference>
<evidence type="ECO:0000313" key="2">
    <source>
        <dbReference type="EMBL" id="KKL46995.1"/>
    </source>
</evidence>
<proteinExistence type="predicted"/>
<sequence length="331" mass="39262">MEEQTEFEKIIKYFTNKSTLERAQSISDNRIRILKIDKKNGLVEAEVQGNSIIPYKLNLNISQKSFTNIIYHDCPDYLARKKLNNKFCKHIVRLFSSLRKEDPIFTINLLKELHAKISTQTQVRKKISLDINHFLNKDLESQLEFEYKGFDYFFNILEINISARICLKEILIEAKKLPAALRGFHGGYEGGLFDHILLVTNYTYKLYKSMQYQVYIKKALLTAIYHDFGKISYYSYKRKHVHSNVILIREDLDKIHRIIERNYRYYGRDYHVEETLAVLKRNDKILFNDDEISKAIIFHHGQWSKYYPIEMSELATLIHKADMIASQTHFV</sequence>
<name>A0A0F9EQ22_9ZZZZ</name>
<dbReference type="Gene3D" id="1.10.3210.10">
    <property type="entry name" value="Hypothetical protein af1432"/>
    <property type="match status" value="1"/>
</dbReference>
<dbReference type="AlphaFoldDB" id="A0A0F9EQ22"/>
<feature type="domain" description="HD" evidence="1">
    <location>
        <begin position="193"/>
        <end position="323"/>
    </location>
</feature>
<dbReference type="EMBL" id="LAZR01033833">
    <property type="protein sequence ID" value="KKL46995.1"/>
    <property type="molecule type" value="Genomic_DNA"/>
</dbReference>
<organism evidence="2">
    <name type="scientific">marine sediment metagenome</name>
    <dbReference type="NCBI Taxonomy" id="412755"/>
    <lineage>
        <taxon>unclassified sequences</taxon>
        <taxon>metagenomes</taxon>
        <taxon>ecological metagenomes</taxon>
    </lineage>
</organism>
<accession>A0A0F9EQ22</accession>
<dbReference type="Pfam" id="PF01966">
    <property type="entry name" value="HD"/>
    <property type="match status" value="1"/>
</dbReference>
<comment type="caution">
    <text evidence="2">The sequence shown here is derived from an EMBL/GenBank/DDBJ whole genome shotgun (WGS) entry which is preliminary data.</text>
</comment>
<dbReference type="InterPro" id="IPR006674">
    <property type="entry name" value="HD_domain"/>
</dbReference>
<evidence type="ECO:0000259" key="1">
    <source>
        <dbReference type="Pfam" id="PF01966"/>
    </source>
</evidence>
<protein>
    <recommendedName>
        <fullName evidence="1">HD domain-containing protein</fullName>
    </recommendedName>
</protein>
<gene>
    <name evidence="2" type="ORF">LCGC14_2340000</name>
</gene>
<dbReference type="SUPFAM" id="SSF109604">
    <property type="entry name" value="HD-domain/PDEase-like"/>
    <property type="match status" value="1"/>
</dbReference>